<dbReference type="InterPro" id="IPR010982">
    <property type="entry name" value="Lambda_DNA-bd_dom_sf"/>
</dbReference>
<dbReference type="AlphaFoldDB" id="A0A0F9HFT0"/>
<dbReference type="GO" id="GO:0003677">
    <property type="term" value="F:DNA binding"/>
    <property type="evidence" value="ECO:0007669"/>
    <property type="project" value="InterPro"/>
</dbReference>
<dbReference type="CDD" id="cd00093">
    <property type="entry name" value="HTH_XRE"/>
    <property type="match status" value="1"/>
</dbReference>
<accession>A0A0F9HFT0</accession>
<dbReference type="EMBL" id="LAZR01024807">
    <property type="protein sequence ID" value="KKL73942.1"/>
    <property type="molecule type" value="Genomic_DNA"/>
</dbReference>
<sequence length="76" mass="8744">MAEQFISELIMLRHQHGSSLRGFAKALNISPTYLSDLERGRRRPTLNIINKLCECPVGPSTRRWHLMGARARGWKI</sequence>
<dbReference type="Gene3D" id="1.10.260.40">
    <property type="entry name" value="lambda repressor-like DNA-binding domains"/>
    <property type="match status" value="1"/>
</dbReference>
<dbReference type="SMART" id="SM00530">
    <property type="entry name" value="HTH_XRE"/>
    <property type="match status" value="1"/>
</dbReference>
<evidence type="ECO:0000259" key="1">
    <source>
        <dbReference type="PROSITE" id="PS50943"/>
    </source>
</evidence>
<evidence type="ECO:0000313" key="2">
    <source>
        <dbReference type="EMBL" id="KKL73942.1"/>
    </source>
</evidence>
<gene>
    <name evidence="2" type="ORF">LCGC14_2069830</name>
</gene>
<name>A0A0F9HFT0_9ZZZZ</name>
<feature type="domain" description="HTH cro/C1-type" evidence="1">
    <location>
        <begin position="9"/>
        <end position="54"/>
    </location>
</feature>
<comment type="caution">
    <text evidence="2">The sequence shown here is derived from an EMBL/GenBank/DDBJ whole genome shotgun (WGS) entry which is preliminary data.</text>
</comment>
<reference evidence="2" key="1">
    <citation type="journal article" date="2015" name="Nature">
        <title>Complex archaea that bridge the gap between prokaryotes and eukaryotes.</title>
        <authorList>
            <person name="Spang A."/>
            <person name="Saw J.H."/>
            <person name="Jorgensen S.L."/>
            <person name="Zaremba-Niedzwiedzka K."/>
            <person name="Martijn J."/>
            <person name="Lind A.E."/>
            <person name="van Eijk R."/>
            <person name="Schleper C."/>
            <person name="Guy L."/>
            <person name="Ettema T.J."/>
        </authorList>
    </citation>
    <scope>NUCLEOTIDE SEQUENCE</scope>
</reference>
<dbReference type="PROSITE" id="PS50943">
    <property type="entry name" value="HTH_CROC1"/>
    <property type="match status" value="1"/>
</dbReference>
<dbReference type="SUPFAM" id="SSF47413">
    <property type="entry name" value="lambda repressor-like DNA-binding domains"/>
    <property type="match status" value="1"/>
</dbReference>
<organism evidence="2">
    <name type="scientific">marine sediment metagenome</name>
    <dbReference type="NCBI Taxonomy" id="412755"/>
    <lineage>
        <taxon>unclassified sequences</taxon>
        <taxon>metagenomes</taxon>
        <taxon>ecological metagenomes</taxon>
    </lineage>
</organism>
<dbReference type="InterPro" id="IPR001387">
    <property type="entry name" value="Cro/C1-type_HTH"/>
</dbReference>
<protein>
    <recommendedName>
        <fullName evidence="1">HTH cro/C1-type domain-containing protein</fullName>
    </recommendedName>
</protein>
<proteinExistence type="predicted"/>
<dbReference type="Pfam" id="PF01381">
    <property type="entry name" value="HTH_3"/>
    <property type="match status" value="1"/>
</dbReference>